<dbReference type="GO" id="GO:0050832">
    <property type="term" value="P:defense response to fungus"/>
    <property type="evidence" value="ECO:0007669"/>
    <property type="project" value="UniProtKB-KW"/>
</dbReference>
<dbReference type="AlphaFoldDB" id="M5VSJ8"/>
<dbReference type="InterPro" id="IPR036574">
    <property type="entry name" value="Scorpion_toxin-like_sf"/>
</dbReference>
<dbReference type="SMART" id="SM00505">
    <property type="entry name" value="Knot1"/>
    <property type="match status" value="1"/>
</dbReference>
<dbReference type="EMBL" id="CM007657">
    <property type="protein sequence ID" value="ONH94929.1"/>
    <property type="molecule type" value="Genomic_DNA"/>
</dbReference>
<feature type="domain" description="Knottins-like" evidence="3">
    <location>
        <begin position="29"/>
        <end position="74"/>
    </location>
</feature>
<dbReference type="Gramene" id="ONH94929">
    <property type="protein sequence ID" value="ONH94929"/>
    <property type="gene ID" value="PRUPE_7G040600"/>
</dbReference>
<evidence type="ECO:0000259" key="3">
    <source>
        <dbReference type="SMART" id="SM00505"/>
    </source>
</evidence>
<dbReference type="GO" id="GO:0031640">
    <property type="term" value="P:killing of cells of another organism"/>
    <property type="evidence" value="ECO:0007669"/>
    <property type="project" value="UniProtKB-KW"/>
</dbReference>
<evidence type="ECO:0000313" key="4">
    <source>
        <dbReference type="EMBL" id="ONH94929.1"/>
    </source>
</evidence>
<dbReference type="Gene3D" id="3.30.30.10">
    <property type="entry name" value="Knottin, scorpion toxin-like"/>
    <property type="match status" value="1"/>
</dbReference>
<evidence type="ECO:0000313" key="5">
    <source>
        <dbReference type="Proteomes" id="UP000006882"/>
    </source>
</evidence>
<keyword evidence="5" id="KW-1185">Reference proteome</keyword>
<dbReference type="Pfam" id="PF00304">
    <property type="entry name" value="Gamma-thionin"/>
    <property type="match status" value="1"/>
</dbReference>
<dbReference type="CDD" id="cd00107">
    <property type="entry name" value="Knot1"/>
    <property type="match status" value="1"/>
</dbReference>
<evidence type="ECO:0000256" key="1">
    <source>
        <dbReference type="ARBA" id="ARBA00022529"/>
    </source>
</evidence>
<dbReference type="Proteomes" id="UP000006882">
    <property type="component" value="Chromosome G7"/>
</dbReference>
<accession>M5VSJ8</accession>
<dbReference type="SUPFAM" id="SSF57095">
    <property type="entry name" value="Scorpion toxin-like"/>
    <property type="match status" value="1"/>
</dbReference>
<protein>
    <recommendedName>
        <fullName evidence="3">Knottins-like domain-containing protein</fullName>
    </recommendedName>
</protein>
<evidence type="ECO:0000256" key="2">
    <source>
        <dbReference type="ARBA" id="ARBA00022577"/>
    </source>
</evidence>
<keyword evidence="2" id="KW-0295">Fungicide</keyword>
<dbReference type="HOGENOM" id="CLU_2692444_0_0_1"/>
<name>M5VSJ8_PRUPE</name>
<dbReference type="GO" id="GO:0009505">
    <property type="term" value="C:plant-type cell wall"/>
    <property type="evidence" value="ECO:0000318"/>
    <property type="project" value="GO_Central"/>
</dbReference>
<proteinExistence type="predicted"/>
<reference evidence="4 5" key="1">
    <citation type="journal article" date="2013" name="Nat. Genet.">
        <title>The high-quality draft genome of peach (Prunus persica) identifies unique patterns of genetic diversity, domestication and genome evolution.</title>
        <authorList>
            <consortium name="International Peach Genome Initiative"/>
            <person name="Verde I."/>
            <person name="Abbott A.G."/>
            <person name="Scalabrin S."/>
            <person name="Jung S."/>
            <person name="Shu S."/>
            <person name="Marroni F."/>
            <person name="Zhebentyayeva T."/>
            <person name="Dettori M.T."/>
            <person name="Grimwood J."/>
            <person name="Cattonaro F."/>
            <person name="Zuccolo A."/>
            <person name="Rossini L."/>
            <person name="Jenkins J."/>
            <person name="Vendramin E."/>
            <person name="Meisel L.A."/>
            <person name="Decroocq V."/>
            <person name="Sosinski B."/>
            <person name="Prochnik S."/>
            <person name="Mitros T."/>
            <person name="Policriti A."/>
            <person name="Cipriani G."/>
            <person name="Dondini L."/>
            <person name="Ficklin S."/>
            <person name="Goodstein D.M."/>
            <person name="Xuan P."/>
            <person name="Del Fabbro C."/>
            <person name="Aramini V."/>
            <person name="Copetti D."/>
            <person name="Gonzalez S."/>
            <person name="Horner D.S."/>
            <person name="Falchi R."/>
            <person name="Lucas S."/>
            <person name="Mica E."/>
            <person name="Maldonado J."/>
            <person name="Lazzari B."/>
            <person name="Bielenberg D."/>
            <person name="Pirona R."/>
            <person name="Miculan M."/>
            <person name="Barakat A."/>
            <person name="Testolin R."/>
            <person name="Stella A."/>
            <person name="Tartarini S."/>
            <person name="Tonutti P."/>
            <person name="Arus P."/>
            <person name="Orellana A."/>
            <person name="Wells C."/>
            <person name="Main D."/>
            <person name="Vizzotto G."/>
            <person name="Silva H."/>
            <person name="Salamini F."/>
            <person name="Schmutz J."/>
            <person name="Morgante M."/>
            <person name="Rokhsar D.S."/>
        </authorList>
    </citation>
    <scope>NUCLEOTIDE SEQUENCE [LARGE SCALE GENOMIC DNA]</scope>
    <source>
        <strain evidence="5">cv. Nemared</strain>
    </source>
</reference>
<keyword evidence="1" id="KW-0929">Antimicrobial</keyword>
<sequence length="74" mass="8484">MCEQVCVLAQALIPLYTRHIDRTTFLFQFDYVQTSNHNGPCVRHQNCAHVCKTEGFSSGHCRGLLLLRRCICTK</sequence>
<dbReference type="GO" id="GO:0006952">
    <property type="term" value="P:defense response"/>
    <property type="evidence" value="ECO:0000318"/>
    <property type="project" value="GO_Central"/>
</dbReference>
<gene>
    <name evidence="4" type="ORF">PRUPE_7G040600</name>
</gene>
<organism evidence="4 5">
    <name type="scientific">Prunus persica</name>
    <name type="common">Peach</name>
    <name type="synonym">Amygdalus persica</name>
    <dbReference type="NCBI Taxonomy" id="3760"/>
    <lineage>
        <taxon>Eukaryota</taxon>
        <taxon>Viridiplantae</taxon>
        <taxon>Streptophyta</taxon>
        <taxon>Embryophyta</taxon>
        <taxon>Tracheophyta</taxon>
        <taxon>Spermatophyta</taxon>
        <taxon>Magnoliopsida</taxon>
        <taxon>eudicotyledons</taxon>
        <taxon>Gunneridae</taxon>
        <taxon>Pentapetalae</taxon>
        <taxon>rosids</taxon>
        <taxon>fabids</taxon>
        <taxon>Rosales</taxon>
        <taxon>Rosaceae</taxon>
        <taxon>Amygdaloideae</taxon>
        <taxon>Amygdaleae</taxon>
        <taxon>Prunus</taxon>
    </lineage>
</organism>
<dbReference type="InterPro" id="IPR003614">
    <property type="entry name" value="Knottins"/>
</dbReference>